<comment type="caution">
    <text evidence="2">The sequence shown here is derived from an EMBL/GenBank/DDBJ whole genome shotgun (WGS) entry which is preliminary data.</text>
</comment>
<evidence type="ECO:0000256" key="1">
    <source>
        <dbReference type="SAM" id="SignalP"/>
    </source>
</evidence>
<dbReference type="AlphaFoldDB" id="A0A1Z5IA26"/>
<dbReference type="OrthoDB" id="2281394at2"/>
<name>A0A1Z5IA26_9LACO</name>
<feature type="chain" id="PRO_5012148005" description="Lipoprotein" evidence="1">
    <location>
        <begin position="23"/>
        <end position="273"/>
    </location>
</feature>
<reference evidence="2 3" key="1">
    <citation type="submission" date="2015-11" db="EMBL/GenBank/DDBJ databases">
        <title>Draft genome sequences of new species of the genus Lactobacillus isolated from orchardgrass silage.</title>
        <authorList>
            <person name="Tohno M."/>
            <person name="Tanizawa Y."/>
            <person name="Arita M."/>
        </authorList>
    </citation>
    <scope>NUCLEOTIDE SEQUENCE [LARGE SCALE GENOMIC DNA]</scope>
    <source>
        <strain evidence="2 3">IWT30</strain>
    </source>
</reference>
<dbReference type="RefSeq" id="WP_089108483.1">
    <property type="nucleotide sequence ID" value="NZ_BCMF01000003.1"/>
</dbReference>
<accession>A0A1Z5IA26</accession>
<dbReference type="PROSITE" id="PS51257">
    <property type="entry name" value="PROKAR_LIPOPROTEIN"/>
    <property type="match status" value="1"/>
</dbReference>
<keyword evidence="1" id="KW-0732">Signal</keyword>
<keyword evidence="3" id="KW-1185">Reference proteome</keyword>
<sequence precursor="true">MFRFKPLLFSLLILLTGLFLTACGNEQTQVQPSHKLALVKSGQSSKPRVWYHFAQSHTQVTNKDTVSALFVLKNGQAMTYMLPTGKHRVTLSDLAQMSTAEQIKWAKKQDRTAFRSGVAAQQSRVADTITGIKADLKRLQKSKSDPSQIKALQQYLKINEAIHNNPSKYTKPVSYPLTATEQAHGEQFGLKLYPVKTVQYGDANIITANELPLTNYSFNKRVQPRRIGYHYYGGYRSTVNANHYLILTRVSKHTRIIYDHQKTAGVSKPVSAE</sequence>
<evidence type="ECO:0000313" key="3">
    <source>
        <dbReference type="Proteomes" id="UP000198374"/>
    </source>
</evidence>
<organism evidence="2 3">
    <name type="scientific">Secundilactobacillus mixtipabuli</name>
    <dbReference type="NCBI Taxonomy" id="1435342"/>
    <lineage>
        <taxon>Bacteria</taxon>
        <taxon>Bacillati</taxon>
        <taxon>Bacillota</taxon>
        <taxon>Bacilli</taxon>
        <taxon>Lactobacillales</taxon>
        <taxon>Lactobacillaceae</taxon>
        <taxon>Secundilactobacillus</taxon>
    </lineage>
</organism>
<evidence type="ECO:0008006" key="4">
    <source>
        <dbReference type="Google" id="ProtNLM"/>
    </source>
</evidence>
<gene>
    <name evidence="2" type="ORF">IWT30_00625</name>
</gene>
<proteinExistence type="predicted"/>
<dbReference type="Proteomes" id="UP000198374">
    <property type="component" value="Unassembled WGS sequence"/>
</dbReference>
<feature type="signal peptide" evidence="1">
    <location>
        <begin position="1"/>
        <end position="22"/>
    </location>
</feature>
<evidence type="ECO:0000313" key="2">
    <source>
        <dbReference type="EMBL" id="GAW98666.1"/>
    </source>
</evidence>
<protein>
    <recommendedName>
        <fullName evidence="4">Lipoprotein</fullName>
    </recommendedName>
</protein>
<dbReference type="EMBL" id="BCMF01000003">
    <property type="protein sequence ID" value="GAW98666.1"/>
    <property type="molecule type" value="Genomic_DNA"/>
</dbReference>